<sequence length="117" mass="13442">MIVNSPYTSRQRRVFRRDNSFPCGRVMGHVYINYALLSTVNSSMGSAVNGPFRALWSANWGTRSLRRRAPPSSEIKDDLWRTVSLIGWYELRPARVRRGLAPAYTRGLKRKKTAKRA</sequence>
<name>A0A4C1X389_EUMVA</name>
<dbReference type="Proteomes" id="UP000299102">
    <property type="component" value="Unassembled WGS sequence"/>
</dbReference>
<dbReference type="AlphaFoldDB" id="A0A4C1X389"/>
<keyword evidence="2" id="KW-1185">Reference proteome</keyword>
<evidence type="ECO:0000313" key="2">
    <source>
        <dbReference type="Proteomes" id="UP000299102"/>
    </source>
</evidence>
<dbReference type="EMBL" id="BGZK01000699">
    <property type="protein sequence ID" value="GBP56705.1"/>
    <property type="molecule type" value="Genomic_DNA"/>
</dbReference>
<evidence type="ECO:0000313" key="1">
    <source>
        <dbReference type="EMBL" id="GBP56705.1"/>
    </source>
</evidence>
<protein>
    <submittedName>
        <fullName evidence="1">Uncharacterized protein</fullName>
    </submittedName>
</protein>
<accession>A0A4C1X389</accession>
<organism evidence="1 2">
    <name type="scientific">Eumeta variegata</name>
    <name type="common">Bagworm moth</name>
    <name type="synonym">Eumeta japonica</name>
    <dbReference type="NCBI Taxonomy" id="151549"/>
    <lineage>
        <taxon>Eukaryota</taxon>
        <taxon>Metazoa</taxon>
        <taxon>Ecdysozoa</taxon>
        <taxon>Arthropoda</taxon>
        <taxon>Hexapoda</taxon>
        <taxon>Insecta</taxon>
        <taxon>Pterygota</taxon>
        <taxon>Neoptera</taxon>
        <taxon>Endopterygota</taxon>
        <taxon>Lepidoptera</taxon>
        <taxon>Glossata</taxon>
        <taxon>Ditrysia</taxon>
        <taxon>Tineoidea</taxon>
        <taxon>Psychidae</taxon>
        <taxon>Oiketicinae</taxon>
        <taxon>Eumeta</taxon>
    </lineage>
</organism>
<comment type="caution">
    <text evidence="1">The sequence shown here is derived from an EMBL/GenBank/DDBJ whole genome shotgun (WGS) entry which is preliminary data.</text>
</comment>
<proteinExistence type="predicted"/>
<gene>
    <name evidence="1" type="ORF">EVAR_58154_1</name>
</gene>
<reference evidence="1 2" key="1">
    <citation type="journal article" date="2019" name="Commun. Biol.">
        <title>The bagworm genome reveals a unique fibroin gene that provides high tensile strength.</title>
        <authorList>
            <person name="Kono N."/>
            <person name="Nakamura H."/>
            <person name="Ohtoshi R."/>
            <person name="Tomita M."/>
            <person name="Numata K."/>
            <person name="Arakawa K."/>
        </authorList>
    </citation>
    <scope>NUCLEOTIDE SEQUENCE [LARGE SCALE GENOMIC DNA]</scope>
</reference>